<proteinExistence type="predicted"/>
<evidence type="ECO:0000256" key="4">
    <source>
        <dbReference type="ARBA" id="ARBA00023136"/>
    </source>
</evidence>
<feature type="transmembrane region" description="Helical" evidence="5">
    <location>
        <begin position="515"/>
        <end position="537"/>
    </location>
</feature>
<gene>
    <name evidence="7" type="ORF">ZYGM_003277</name>
</gene>
<dbReference type="Gene3D" id="1.20.1250.20">
    <property type="entry name" value="MFS general substrate transporter like domains"/>
    <property type="match status" value="1"/>
</dbReference>
<dbReference type="SUPFAM" id="SSF103473">
    <property type="entry name" value="MFS general substrate transporter"/>
    <property type="match status" value="1"/>
</dbReference>
<feature type="transmembrane region" description="Helical" evidence="5">
    <location>
        <begin position="343"/>
        <end position="362"/>
    </location>
</feature>
<feature type="transmembrane region" description="Helical" evidence="5">
    <location>
        <begin position="382"/>
        <end position="406"/>
    </location>
</feature>
<feature type="domain" description="Major facilitator superfamily (MFS) profile" evidence="6">
    <location>
        <begin position="109"/>
        <end position="551"/>
    </location>
</feature>
<dbReference type="PROSITE" id="PS50850">
    <property type="entry name" value="MFS"/>
    <property type="match status" value="1"/>
</dbReference>
<evidence type="ECO:0000313" key="7">
    <source>
        <dbReference type="EMBL" id="GCF00262.1"/>
    </source>
</evidence>
<keyword evidence="8" id="KW-1185">Reference proteome</keyword>
<dbReference type="PANTHER" id="PTHR23502">
    <property type="entry name" value="MAJOR FACILITATOR SUPERFAMILY"/>
    <property type="match status" value="1"/>
</dbReference>
<feature type="transmembrane region" description="Helical" evidence="5">
    <location>
        <begin position="479"/>
        <end position="500"/>
    </location>
</feature>
<comment type="subcellular location">
    <subcellularLocation>
        <location evidence="1">Membrane</location>
        <topology evidence="1">Multi-pass membrane protein</topology>
    </subcellularLocation>
</comment>
<feature type="transmembrane region" description="Helical" evidence="5">
    <location>
        <begin position="202"/>
        <end position="223"/>
    </location>
</feature>
<evidence type="ECO:0000256" key="1">
    <source>
        <dbReference type="ARBA" id="ARBA00004141"/>
    </source>
</evidence>
<feature type="transmembrane region" description="Helical" evidence="5">
    <location>
        <begin position="418"/>
        <end position="440"/>
    </location>
</feature>
<sequence>MYIDTYRNSFAVDVLEYFKLVKLNQEVLFGKNGSEESSLRQEQVNFDDNLLEKQDFGDFGYPSEAGDIDGAVEQMHGCKDMKDPFLVDFTGPKDPEHPHNWSTLKKTVVIIEVSTLTFITYMGSSIYTPGQEEIQKEFGVGHVVATLNLSVYVIGYGIGPLIFSPLSEFAIIGRQQLYIVTLFLFTMLQIGCALVHNIAGLIILRFLTGILCSPSLATGAASIGDVVKPKYVPIFIGLWSGAAYAAPCLGPLIGAAMVVAKNWRWIFWLLMWMSALLLITLIFFFPETGEDNILYRRCERIKKITGDSRYYTFKAREESKLTARDIAVIALYRPFEIMVKEPIVQALDIYIALTYGIFYLFFESFPIVFSDMYHFTLVQLGMSYLGFLVGSFIAYAASLIFLQYYVERKVINGTFTPETFLVLAMCVSWCLPCGLFIFGWAAGVHWILPIAAEILFVMCDFNLWESIFSYLAVSYPKHVASVFAGNGVLRAGFACAFPLFGRAMYENLAISGYPVAWGSSLLGFITIGVALLPFLFYKYGPYLRSKSKFTG</sequence>
<evidence type="ECO:0000256" key="2">
    <source>
        <dbReference type="ARBA" id="ARBA00022692"/>
    </source>
</evidence>
<evidence type="ECO:0000259" key="6">
    <source>
        <dbReference type="PROSITE" id="PS50850"/>
    </source>
</evidence>
<feature type="transmembrane region" description="Helical" evidence="5">
    <location>
        <begin position="265"/>
        <end position="286"/>
    </location>
</feature>
<accession>A0A4C2E8N9</accession>
<dbReference type="InterPro" id="IPR036259">
    <property type="entry name" value="MFS_trans_sf"/>
</dbReference>
<comment type="caution">
    <text evidence="7">The sequence shown here is derived from an EMBL/GenBank/DDBJ whole genome shotgun (WGS) entry which is preliminary data.</text>
</comment>
<dbReference type="PANTHER" id="PTHR23502:SF23">
    <property type="entry name" value="FLUCONAZOLE RESISTANCE PROTEIN 1"/>
    <property type="match status" value="1"/>
</dbReference>
<reference evidence="7 8" key="1">
    <citation type="submission" date="2019-01" db="EMBL/GenBank/DDBJ databases">
        <title>Draft Genome Sequencing of Zygosaccharomyces mellis Ca-7.</title>
        <authorList>
            <person name="Shiwa Y."/>
            <person name="Kanesaki Y."/>
            <person name="Ishige T."/>
            <person name="Mura K."/>
            <person name="Hori T."/>
            <person name="Tamura T."/>
        </authorList>
    </citation>
    <scope>NUCLEOTIDE SEQUENCE [LARGE SCALE GENOMIC DNA]</scope>
    <source>
        <strain evidence="7 8">Ca-7</strain>
    </source>
</reference>
<organism evidence="7 8">
    <name type="scientific">Zygosaccharomyces mellis</name>
    <dbReference type="NCBI Taxonomy" id="42258"/>
    <lineage>
        <taxon>Eukaryota</taxon>
        <taxon>Fungi</taxon>
        <taxon>Dikarya</taxon>
        <taxon>Ascomycota</taxon>
        <taxon>Saccharomycotina</taxon>
        <taxon>Saccharomycetes</taxon>
        <taxon>Saccharomycetales</taxon>
        <taxon>Saccharomycetaceae</taxon>
        <taxon>Zygosaccharomyces</taxon>
    </lineage>
</organism>
<dbReference type="FunFam" id="1.20.1250.20:FF:000011">
    <property type="entry name" value="MFS multidrug transporter, putative"/>
    <property type="match status" value="1"/>
</dbReference>
<keyword evidence="3 5" id="KW-1133">Transmembrane helix</keyword>
<keyword evidence="2 5" id="KW-0812">Transmembrane</keyword>
<dbReference type="GO" id="GO:0015244">
    <property type="term" value="F:fluconazole transmembrane transporter activity"/>
    <property type="evidence" value="ECO:0007669"/>
    <property type="project" value="TreeGrafter"/>
</dbReference>
<protein>
    <recommendedName>
        <fullName evidence="6">Major facilitator superfamily (MFS) profile domain-containing protein</fullName>
    </recommendedName>
</protein>
<evidence type="ECO:0000313" key="8">
    <source>
        <dbReference type="Proteomes" id="UP000301737"/>
    </source>
</evidence>
<dbReference type="NCBIfam" id="TIGR00880">
    <property type="entry name" value="2_A_01_02"/>
    <property type="match status" value="1"/>
</dbReference>
<dbReference type="Proteomes" id="UP000301737">
    <property type="component" value="Unassembled WGS sequence"/>
</dbReference>
<dbReference type="CDD" id="cd17323">
    <property type="entry name" value="MFS_Tpo1_MDR_like"/>
    <property type="match status" value="1"/>
</dbReference>
<dbReference type="GO" id="GO:1990961">
    <property type="term" value="P:xenobiotic detoxification by transmembrane export across the plasma membrane"/>
    <property type="evidence" value="ECO:0007669"/>
    <property type="project" value="TreeGrafter"/>
</dbReference>
<dbReference type="InterPro" id="IPR001958">
    <property type="entry name" value="Tet-R_TetA/multi-R_MdtG-like"/>
</dbReference>
<dbReference type="InterPro" id="IPR020846">
    <property type="entry name" value="MFS_dom"/>
</dbReference>
<keyword evidence="4 5" id="KW-0472">Membrane</keyword>
<dbReference type="GO" id="GO:0042910">
    <property type="term" value="F:xenobiotic transmembrane transporter activity"/>
    <property type="evidence" value="ECO:0007669"/>
    <property type="project" value="InterPro"/>
</dbReference>
<evidence type="ECO:0000256" key="5">
    <source>
        <dbReference type="SAM" id="Phobius"/>
    </source>
</evidence>
<dbReference type="GO" id="GO:0005886">
    <property type="term" value="C:plasma membrane"/>
    <property type="evidence" value="ECO:0007669"/>
    <property type="project" value="TreeGrafter"/>
</dbReference>
<dbReference type="EMBL" id="BIMX01000016">
    <property type="protein sequence ID" value="GCF00262.1"/>
    <property type="molecule type" value="Genomic_DNA"/>
</dbReference>
<feature type="transmembrane region" description="Helical" evidence="5">
    <location>
        <begin position="139"/>
        <end position="164"/>
    </location>
</feature>
<name>A0A4C2E8N9_9SACH</name>
<evidence type="ECO:0000256" key="3">
    <source>
        <dbReference type="ARBA" id="ARBA00022989"/>
    </source>
</evidence>
<feature type="transmembrane region" description="Helical" evidence="5">
    <location>
        <begin position="446"/>
        <end position="467"/>
    </location>
</feature>
<feature type="transmembrane region" description="Helical" evidence="5">
    <location>
        <begin position="235"/>
        <end position="259"/>
    </location>
</feature>
<feature type="transmembrane region" description="Helical" evidence="5">
    <location>
        <begin position="108"/>
        <end position="127"/>
    </location>
</feature>
<feature type="transmembrane region" description="Helical" evidence="5">
    <location>
        <begin position="176"/>
        <end position="196"/>
    </location>
</feature>
<dbReference type="InterPro" id="IPR011701">
    <property type="entry name" value="MFS"/>
</dbReference>
<dbReference type="Pfam" id="PF07690">
    <property type="entry name" value="MFS_1"/>
    <property type="match status" value="1"/>
</dbReference>
<dbReference type="OrthoDB" id="3357846at2759"/>
<dbReference type="AlphaFoldDB" id="A0A4C2E8N9"/>